<dbReference type="Pfam" id="PF13888">
    <property type="entry name" value="MRF_C2"/>
    <property type="match status" value="1"/>
</dbReference>
<dbReference type="InterPro" id="IPR051577">
    <property type="entry name" value="MRF-like"/>
</dbReference>
<feature type="region of interest" description="Disordered" evidence="8">
    <location>
        <begin position="852"/>
        <end position="909"/>
    </location>
</feature>
<keyword evidence="5 7" id="KW-0238">DNA-binding</keyword>
<evidence type="ECO:0000256" key="7">
    <source>
        <dbReference type="PROSITE-ProRule" id="PRU00850"/>
    </source>
</evidence>
<dbReference type="EMBL" id="JAWZYT010002256">
    <property type="protein sequence ID" value="KAK4305621.1"/>
    <property type="molecule type" value="Genomic_DNA"/>
</dbReference>
<dbReference type="GO" id="GO:0006357">
    <property type="term" value="P:regulation of transcription by RNA polymerase II"/>
    <property type="evidence" value="ECO:0007669"/>
    <property type="project" value="UniProtKB-ARBA"/>
</dbReference>
<dbReference type="InterPro" id="IPR026932">
    <property type="entry name" value="MYRF_ICA"/>
</dbReference>
<sequence>MEHGYELRQFCGGELRPDRYFQPHERDWEGGIDNDGLDISQLESYINDDNNETMYFGDLHGGGMSDLKGLQQGGNNNSNPRDSPSRLLLHHHHHHHHHHNQQQQQQQQHHQQQQHQQHQQQPQQQQPPSVHHQHHHLPDSPPDSASEPYSPPDHPSLSPPQKIQGGGGGGGGGGLGDIYTRPPGGGGGGSGGGGPGGVMTFPYTVLGTNPHPHLTTTPQQQTPTPNNNTTTTTTTLHPPPPQQPQPTTTLTYQQQQQSLMLGGGIPLAGSSVGGTTSSPPSVYGTQGVVGGGAGTGGGGGGGGGLGDVGLVIVGGTAKKRKMTDGGGGGGGSHPNTSMVNIKQEPDLVGGDTRGPNIAVTYGDEDEYTTDSTGAGPFLDGSYQCIRFHNFQPHNWSTLCDVELKELPLPSFRVAADKGFNFSNPDEAFVCQKKNHFQVTVNVQAVSGDPVFVKSPDGLQKVDRFYVHFFGVKTESPSQVIRVEQSQSDRSKKAFHPVHVEMKCEQGSKITVGRLHFSETTSNNMRKKGKPNPDQRYFYLVVGLKAHCGDNAYPIAAHASEKIIVRASNPGQFESDVEYTFQRGSYPESIYHMGRVGINTDRPDEALVIHGNLKITGQLLQPSDCRAKKDVAEVDTREQLKNVQNLRVVKYAYREEFAEQAGMEGDAVYDTGVIAQEVKEVIPDAVKTTGGVTLSNGEKIENFLLVNKERIFMENVGAVKELCKVTGNLENRIGELEIMNKKISQLRRFESFKSTTSSVSTRTSGTATSRVSSVCKRGRGCSTRRSRHVGGGSHDEGVCSNKTLQVTTITLVCIMAFCLMAMATIYILDYHDRQQGNSISTIASTAATTILSSSMAPPTARPPSTARPSSTTADDDTTSVFFTTKPNFGSSTTTSTTTTRSPILPQPPDIGKPEGCPDTGPGEDPVCHEFCCPSFTMLGVVNEPYQSQTTAAATTAITITRRITHYGSTTIPPSMSHYGEVITNKLSTSDPNTVNDSTTQSETRRLKEFQQQVPSKKSDSLDHRLARHRVRMNRPSNARSFKQILSKRSIHSKRSTGNNPPQYSPQINTNTQMPTIEIVELNQTITHLYCLNPADTYQECFNNNAKNYTYDLPISRFMPHANLTLHFRYMMESIAKQPTFCASGNGSTPTFPSGQCEHTEPTSPNDVVEINGETPQDFYFTLTNVGLWFQVAYKFRIPVMDGEENVCAYLPENVGQRFLEINFIFRRVCS</sequence>
<dbReference type="InterPro" id="IPR008967">
    <property type="entry name" value="p53-like_TF_DNA-bd_sf"/>
</dbReference>
<feature type="compositionally biased region" description="Low complexity" evidence="8">
    <location>
        <begin position="101"/>
        <end position="130"/>
    </location>
</feature>
<evidence type="ECO:0000256" key="6">
    <source>
        <dbReference type="ARBA" id="ARBA00023136"/>
    </source>
</evidence>
<feature type="region of interest" description="Disordered" evidence="8">
    <location>
        <begin position="984"/>
        <end position="1003"/>
    </location>
</feature>
<dbReference type="PANTHER" id="PTHR13029:SF18">
    <property type="entry name" value="MYELIN REGULATORY FACTOR HOMOLOG 1"/>
    <property type="match status" value="1"/>
</dbReference>
<organism evidence="11 12">
    <name type="scientific">Petrolisthes manimaculis</name>
    <dbReference type="NCBI Taxonomy" id="1843537"/>
    <lineage>
        <taxon>Eukaryota</taxon>
        <taxon>Metazoa</taxon>
        <taxon>Ecdysozoa</taxon>
        <taxon>Arthropoda</taxon>
        <taxon>Crustacea</taxon>
        <taxon>Multicrustacea</taxon>
        <taxon>Malacostraca</taxon>
        <taxon>Eumalacostraca</taxon>
        <taxon>Eucarida</taxon>
        <taxon>Decapoda</taxon>
        <taxon>Pleocyemata</taxon>
        <taxon>Anomura</taxon>
        <taxon>Galatheoidea</taxon>
        <taxon>Porcellanidae</taxon>
        <taxon>Petrolisthes</taxon>
    </lineage>
</organism>
<dbReference type="AlphaFoldDB" id="A0AAE1PDU1"/>
<dbReference type="PROSITE" id="PS51688">
    <property type="entry name" value="ICA"/>
    <property type="match status" value="1"/>
</dbReference>
<dbReference type="InterPro" id="IPR025719">
    <property type="entry name" value="MYRF_C2"/>
</dbReference>
<evidence type="ECO:0008006" key="13">
    <source>
        <dbReference type="Google" id="ProtNLM"/>
    </source>
</evidence>
<name>A0AAE1PDU1_9EUCA</name>
<feature type="compositionally biased region" description="Pro residues" evidence="8">
    <location>
        <begin position="149"/>
        <end position="158"/>
    </location>
</feature>
<feature type="domain" description="NDT80" evidence="9">
    <location>
        <begin position="320"/>
        <end position="576"/>
    </location>
</feature>
<keyword evidence="3" id="KW-0812">Transmembrane</keyword>
<dbReference type="GO" id="GO:0005789">
    <property type="term" value="C:endoplasmic reticulum membrane"/>
    <property type="evidence" value="ECO:0007669"/>
    <property type="project" value="TreeGrafter"/>
</dbReference>
<keyword evidence="4" id="KW-1133">Transmembrane helix</keyword>
<evidence type="ECO:0000256" key="1">
    <source>
        <dbReference type="ARBA" id="ARBA00004167"/>
    </source>
</evidence>
<evidence type="ECO:0000256" key="3">
    <source>
        <dbReference type="ARBA" id="ARBA00022692"/>
    </source>
</evidence>
<feature type="compositionally biased region" description="Low complexity" evidence="8">
    <location>
        <begin position="208"/>
        <end position="236"/>
    </location>
</feature>
<evidence type="ECO:0000313" key="11">
    <source>
        <dbReference type="EMBL" id="KAK4305621.1"/>
    </source>
</evidence>
<dbReference type="GO" id="GO:0043565">
    <property type="term" value="F:sequence-specific DNA binding"/>
    <property type="evidence" value="ECO:0007669"/>
    <property type="project" value="TreeGrafter"/>
</dbReference>
<evidence type="ECO:0000259" key="9">
    <source>
        <dbReference type="PROSITE" id="PS51517"/>
    </source>
</evidence>
<comment type="caution">
    <text evidence="11">The sequence shown here is derived from an EMBL/GenBank/DDBJ whole genome shotgun (WGS) entry which is preliminary data.</text>
</comment>
<evidence type="ECO:0000259" key="10">
    <source>
        <dbReference type="PROSITE" id="PS51688"/>
    </source>
</evidence>
<evidence type="ECO:0000256" key="2">
    <source>
        <dbReference type="ARBA" id="ARBA00008221"/>
    </source>
</evidence>
<feature type="compositionally biased region" description="Basic residues" evidence="8">
    <location>
        <begin position="88"/>
        <end position="100"/>
    </location>
</feature>
<feature type="region of interest" description="Disordered" evidence="8">
    <location>
        <begin position="64"/>
        <end position="248"/>
    </location>
</feature>
<feature type="domain" description="Peptidase S74" evidence="10">
    <location>
        <begin position="622"/>
        <end position="732"/>
    </location>
</feature>
<keyword evidence="6" id="KW-0472">Membrane</keyword>
<dbReference type="Proteomes" id="UP001292094">
    <property type="component" value="Unassembled WGS sequence"/>
</dbReference>
<feature type="compositionally biased region" description="Polar residues" evidence="8">
    <location>
        <begin position="879"/>
        <end position="888"/>
    </location>
</feature>
<gene>
    <name evidence="11" type="ORF">Pmani_022491</name>
</gene>
<evidence type="ECO:0000256" key="5">
    <source>
        <dbReference type="ARBA" id="ARBA00023125"/>
    </source>
</evidence>
<feature type="compositionally biased region" description="Polar residues" evidence="8">
    <location>
        <begin position="1054"/>
        <end position="1068"/>
    </location>
</feature>
<evidence type="ECO:0000256" key="4">
    <source>
        <dbReference type="ARBA" id="ARBA00022989"/>
    </source>
</evidence>
<dbReference type="GO" id="GO:0003700">
    <property type="term" value="F:DNA-binding transcription factor activity"/>
    <property type="evidence" value="ECO:0007669"/>
    <property type="project" value="UniProtKB-UniRule"/>
</dbReference>
<proteinExistence type="inferred from homology"/>
<dbReference type="SUPFAM" id="SSF49417">
    <property type="entry name" value="p53-like transcription factors"/>
    <property type="match status" value="1"/>
</dbReference>
<dbReference type="Pfam" id="PF13884">
    <property type="entry name" value="Peptidase_S74"/>
    <property type="match status" value="1"/>
</dbReference>
<comment type="similarity">
    <text evidence="2">Belongs to the MRF family.</text>
</comment>
<dbReference type="PROSITE" id="PS51517">
    <property type="entry name" value="NDT80"/>
    <property type="match status" value="1"/>
</dbReference>
<evidence type="ECO:0000256" key="8">
    <source>
        <dbReference type="SAM" id="MobiDB-lite"/>
    </source>
</evidence>
<feature type="DNA-binding region" description="NDT80" evidence="7">
    <location>
        <begin position="320"/>
        <end position="576"/>
    </location>
</feature>
<feature type="compositionally biased region" description="Low complexity" evidence="8">
    <location>
        <begin position="852"/>
        <end position="871"/>
    </location>
</feature>
<keyword evidence="12" id="KW-1185">Reference proteome</keyword>
<dbReference type="GO" id="GO:0045893">
    <property type="term" value="P:positive regulation of DNA-templated transcription"/>
    <property type="evidence" value="ECO:0007669"/>
    <property type="project" value="TreeGrafter"/>
</dbReference>
<feature type="compositionally biased region" description="Low complexity" evidence="8">
    <location>
        <begin position="75"/>
        <end position="86"/>
    </location>
</feature>
<protein>
    <recommendedName>
        <fullName evidence="13">Myelin regulatory factor</fullName>
    </recommendedName>
</protein>
<accession>A0AAE1PDU1</accession>
<dbReference type="InterPro" id="IPR030392">
    <property type="entry name" value="S74_ICA"/>
</dbReference>
<dbReference type="GO" id="GO:0016540">
    <property type="term" value="P:protein autoprocessing"/>
    <property type="evidence" value="ECO:0007669"/>
    <property type="project" value="InterPro"/>
</dbReference>
<feature type="region of interest" description="Disordered" evidence="8">
    <location>
        <begin position="1048"/>
        <end position="1068"/>
    </location>
</feature>
<dbReference type="InterPro" id="IPR024061">
    <property type="entry name" value="NDT80_DNA-bd_dom"/>
</dbReference>
<dbReference type="PANTHER" id="PTHR13029">
    <property type="match status" value="1"/>
</dbReference>
<dbReference type="Pfam" id="PF13887">
    <property type="entry name" value="MYRF_ICA"/>
    <property type="match status" value="1"/>
</dbReference>
<dbReference type="GO" id="GO:0005634">
    <property type="term" value="C:nucleus"/>
    <property type="evidence" value="ECO:0007669"/>
    <property type="project" value="TreeGrafter"/>
</dbReference>
<feature type="compositionally biased region" description="Low complexity" evidence="8">
    <location>
        <begin position="889"/>
        <end position="898"/>
    </location>
</feature>
<feature type="compositionally biased region" description="Polar residues" evidence="8">
    <location>
        <begin position="984"/>
        <end position="1000"/>
    </location>
</feature>
<comment type="subcellular location">
    <subcellularLocation>
        <location evidence="1">Membrane</location>
        <topology evidence="1">Single-pass membrane protein</topology>
    </subcellularLocation>
</comment>
<reference evidence="11" key="1">
    <citation type="submission" date="2023-11" db="EMBL/GenBank/DDBJ databases">
        <title>Genome assemblies of two species of porcelain crab, Petrolisthes cinctipes and Petrolisthes manimaculis (Anomura: Porcellanidae).</title>
        <authorList>
            <person name="Angst P."/>
        </authorList>
    </citation>
    <scope>NUCLEOTIDE SEQUENCE</scope>
    <source>
        <strain evidence="11">PB745_02</strain>
        <tissue evidence="11">Gill</tissue>
    </source>
</reference>
<dbReference type="Pfam" id="PF05224">
    <property type="entry name" value="NDT80_PhoG"/>
    <property type="match status" value="1"/>
</dbReference>
<feature type="compositionally biased region" description="Gly residues" evidence="8">
    <location>
        <begin position="183"/>
        <end position="197"/>
    </location>
</feature>
<feature type="compositionally biased region" description="Gly residues" evidence="8">
    <location>
        <begin position="164"/>
        <end position="176"/>
    </location>
</feature>
<evidence type="ECO:0000313" key="12">
    <source>
        <dbReference type="Proteomes" id="UP001292094"/>
    </source>
</evidence>